<feature type="region of interest" description="Disordered" evidence="1">
    <location>
        <begin position="157"/>
        <end position="190"/>
    </location>
</feature>
<organism evidence="3 4">
    <name type="scientific">Pseudofrankia inefficax (strain DSM 45817 / CECT 9037 / DDB 130130 / EuI1c)</name>
    <name type="common">Frankia inefficax</name>
    <dbReference type="NCBI Taxonomy" id="298654"/>
    <lineage>
        <taxon>Bacteria</taxon>
        <taxon>Bacillati</taxon>
        <taxon>Actinomycetota</taxon>
        <taxon>Actinomycetes</taxon>
        <taxon>Frankiales</taxon>
        <taxon>Frankiaceae</taxon>
        <taxon>Pseudofrankia</taxon>
    </lineage>
</organism>
<dbReference type="eggNOG" id="COG0452">
    <property type="taxonomic scope" value="Bacteria"/>
</dbReference>
<evidence type="ECO:0000313" key="3">
    <source>
        <dbReference type="EMBL" id="ADP80533.1"/>
    </source>
</evidence>
<feature type="domain" description="Flavoprotein" evidence="2">
    <location>
        <begin position="10"/>
        <end position="139"/>
    </location>
</feature>
<dbReference type="STRING" id="298654.FraEuI1c_2499"/>
<dbReference type="SUPFAM" id="SSF52507">
    <property type="entry name" value="Homo-oligomeric flavin-containing Cys decarboxylases, HFCD"/>
    <property type="match status" value="1"/>
</dbReference>
<evidence type="ECO:0000259" key="2">
    <source>
        <dbReference type="Pfam" id="PF02441"/>
    </source>
</evidence>
<accession>E3J2L9</accession>
<dbReference type="GO" id="GO:0015937">
    <property type="term" value="P:coenzyme A biosynthetic process"/>
    <property type="evidence" value="ECO:0007669"/>
    <property type="project" value="TreeGrafter"/>
</dbReference>
<dbReference type="GO" id="GO:0004633">
    <property type="term" value="F:phosphopantothenoylcysteine decarboxylase activity"/>
    <property type="evidence" value="ECO:0007669"/>
    <property type="project" value="TreeGrafter"/>
</dbReference>
<sequence>MTRPELGVLYVVVCGGQPAVGLVPFVERALAAGWDVCVVATPAGTKFIDAGLLARLTGHPVRSEYKRPDEPDVLPPADAFVVAPATFNTVNKLAAGISDTLALGLLNEGLGAEKQILLVPAVNGPLARHPAFVAALTTLRAWGIRVVFDPEATGRPFPWEPLSEELPPLAGSPGRTHAKKLVADEERTST</sequence>
<dbReference type="InterPro" id="IPR003382">
    <property type="entry name" value="Flavoprotein"/>
</dbReference>
<dbReference type="OrthoDB" id="161343at2"/>
<dbReference type="EMBL" id="CP002299">
    <property type="protein sequence ID" value="ADP80533.1"/>
    <property type="molecule type" value="Genomic_DNA"/>
</dbReference>
<dbReference type="PANTHER" id="PTHR14359">
    <property type="entry name" value="HOMO-OLIGOMERIC FLAVIN CONTAINING CYS DECARBOXYLASE FAMILY"/>
    <property type="match status" value="1"/>
</dbReference>
<dbReference type="GO" id="GO:0010181">
    <property type="term" value="F:FMN binding"/>
    <property type="evidence" value="ECO:0007669"/>
    <property type="project" value="TreeGrafter"/>
</dbReference>
<proteinExistence type="predicted"/>
<gene>
    <name evidence="3" type="ordered locus">FraEuI1c_2499</name>
</gene>
<dbReference type="Proteomes" id="UP000002484">
    <property type="component" value="Chromosome"/>
</dbReference>
<protein>
    <submittedName>
        <fullName evidence="3">Flavoprotein</fullName>
    </submittedName>
</protein>
<dbReference type="KEGG" id="fri:FraEuI1c_2499"/>
<dbReference type="Gene3D" id="3.40.50.1950">
    <property type="entry name" value="Flavin prenyltransferase-like"/>
    <property type="match status" value="1"/>
</dbReference>
<dbReference type="Pfam" id="PF02441">
    <property type="entry name" value="Flavoprotein"/>
    <property type="match status" value="1"/>
</dbReference>
<dbReference type="InterPro" id="IPR036551">
    <property type="entry name" value="Flavin_trans-like"/>
</dbReference>
<dbReference type="RefSeq" id="WP_013423651.1">
    <property type="nucleotide sequence ID" value="NC_014666.1"/>
</dbReference>
<dbReference type="InParanoid" id="E3J2L9"/>
<name>E3J2L9_PSEI1</name>
<evidence type="ECO:0000313" key="4">
    <source>
        <dbReference type="Proteomes" id="UP000002484"/>
    </source>
</evidence>
<dbReference type="HOGENOM" id="CLU_118224_0_0_11"/>
<feature type="compositionally biased region" description="Basic and acidic residues" evidence="1">
    <location>
        <begin position="181"/>
        <end position="190"/>
    </location>
</feature>
<keyword evidence="4" id="KW-1185">Reference proteome</keyword>
<feature type="compositionally biased region" description="Low complexity" evidence="1">
    <location>
        <begin position="157"/>
        <end position="169"/>
    </location>
</feature>
<dbReference type="AlphaFoldDB" id="E3J2L9"/>
<dbReference type="GO" id="GO:0071513">
    <property type="term" value="C:phosphopantothenoylcysteine decarboxylase complex"/>
    <property type="evidence" value="ECO:0007669"/>
    <property type="project" value="TreeGrafter"/>
</dbReference>
<reference evidence="3 4" key="1">
    <citation type="submission" date="2010-10" db="EMBL/GenBank/DDBJ databases">
        <title>Complete sequence of Frankia sp. EuI1c.</title>
        <authorList>
            <consortium name="US DOE Joint Genome Institute"/>
            <person name="Lucas S."/>
            <person name="Copeland A."/>
            <person name="Lapidus A."/>
            <person name="Cheng J.-F."/>
            <person name="Bruce D."/>
            <person name="Goodwin L."/>
            <person name="Pitluck S."/>
            <person name="Chertkov O."/>
            <person name="Detter J.C."/>
            <person name="Han C."/>
            <person name="Tapia R."/>
            <person name="Land M."/>
            <person name="Hauser L."/>
            <person name="Jeffries C."/>
            <person name="Kyrpides N."/>
            <person name="Ivanova N."/>
            <person name="Mikhailova N."/>
            <person name="Beauchemin N."/>
            <person name="Sen A."/>
            <person name="Sur S.A."/>
            <person name="Gtari M."/>
            <person name="Wall L."/>
            <person name="Tisa L."/>
            <person name="Woyke T."/>
        </authorList>
    </citation>
    <scope>NUCLEOTIDE SEQUENCE [LARGE SCALE GENOMIC DNA]</scope>
    <source>
        <strain evidence="4">DSM 45817 / CECT 9037 / EuI1c</strain>
    </source>
</reference>
<evidence type="ECO:0000256" key="1">
    <source>
        <dbReference type="SAM" id="MobiDB-lite"/>
    </source>
</evidence>
<dbReference type="PANTHER" id="PTHR14359:SF6">
    <property type="entry name" value="PHOSPHOPANTOTHENOYLCYSTEINE DECARBOXYLASE"/>
    <property type="match status" value="1"/>
</dbReference>